<evidence type="ECO:0000256" key="4">
    <source>
        <dbReference type="ARBA" id="ARBA00022801"/>
    </source>
</evidence>
<dbReference type="GO" id="GO:0016891">
    <property type="term" value="F:RNA endonuclease activity producing 5'-phosphomonoesters, hydrolytic mechanism"/>
    <property type="evidence" value="ECO:0007669"/>
    <property type="project" value="TreeGrafter"/>
</dbReference>
<keyword evidence="9" id="KW-1185">Reference proteome</keyword>
<dbReference type="InterPro" id="IPR051406">
    <property type="entry name" value="PLD_domain"/>
</dbReference>
<proteinExistence type="inferred from homology"/>
<feature type="domain" description="PLD phosphodiesterase" evidence="7">
    <location>
        <begin position="266"/>
        <end position="293"/>
    </location>
</feature>
<dbReference type="GO" id="GO:0006793">
    <property type="term" value="P:phosphorus metabolic process"/>
    <property type="evidence" value="ECO:0007669"/>
    <property type="project" value="UniProtKB-ARBA"/>
</dbReference>
<evidence type="ECO:0000256" key="2">
    <source>
        <dbReference type="ARBA" id="ARBA00008664"/>
    </source>
</evidence>
<dbReference type="STRING" id="482827.SAMN04488243_1703"/>
<dbReference type="Pfam" id="PF13091">
    <property type="entry name" value="PLDc_2"/>
    <property type="match status" value="2"/>
</dbReference>
<organism evidence="8 9">
    <name type="scientific">Thermus arciformis</name>
    <dbReference type="NCBI Taxonomy" id="482827"/>
    <lineage>
        <taxon>Bacteria</taxon>
        <taxon>Thermotogati</taxon>
        <taxon>Deinococcota</taxon>
        <taxon>Deinococci</taxon>
        <taxon>Thermales</taxon>
        <taxon>Thermaceae</taxon>
        <taxon>Thermus</taxon>
    </lineage>
</organism>
<keyword evidence="4" id="KW-0378">Hydrolase</keyword>
<dbReference type="PROSITE" id="PS50035">
    <property type="entry name" value="PLD"/>
    <property type="match status" value="2"/>
</dbReference>
<sequence>MLWLAMRRFLLLLWLLSLALAAPRLVVEPEDGVKPLLDLIASAREEILVKMYLWTPSRMDVVEALGEAVRRGVRVRVLLEREPSGGRVDLEVFQALREQGVEVRLTTPFRFVFVHEKSLVVDRKRAWVGTMNLTGSSFAANREYALILDDPKQVAEVARVFEADWEGQRLDLSRALLVWAPSRVLGGVKEGNAREALLALIRGAQRELFLEHQAMADPEVEAALKEALGRGVRVRILGSPQEPGDTYFLAGALRLKEAGALVRFLPDPYVHAKVLVRDGEEALLGSLNLSANSIQANRELAVRFTAREAPEAFRRLLSVMEGDWEKALPENPFALPPVEGVIPWQEAPRYFGRVATVEGVIQAVEDRGTVAFLKFGPGESDLRLVVFPRSYGLFRQPFPESYLGKRVRARGRIVLYAGYYEIVLEGPENLEVLDGSP</sequence>
<dbReference type="RefSeq" id="WP_093008731.1">
    <property type="nucleotide sequence ID" value="NZ_FNBC01000070.1"/>
</dbReference>
<accession>A0A1G7LLW8</accession>
<dbReference type="Proteomes" id="UP000199446">
    <property type="component" value="Unassembled WGS sequence"/>
</dbReference>
<evidence type="ECO:0000313" key="8">
    <source>
        <dbReference type="EMBL" id="SDF50518.1"/>
    </source>
</evidence>
<dbReference type="CDD" id="cd09128">
    <property type="entry name" value="PLDc_unchar1_2"/>
    <property type="match status" value="1"/>
</dbReference>
<feature type="domain" description="PLD phosphodiesterase" evidence="7">
    <location>
        <begin position="110"/>
        <end position="137"/>
    </location>
</feature>
<dbReference type="InterPro" id="IPR001736">
    <property type="entry name" value="PLipase_D/transphosphatidylase"/>
</dbReference>
<dbReference type="EMBL" id="FNBC01000070">
    <property type="protein sequence ID" value="SDF50518.1"/>
    <property type="molecule type" value="Genomic_DNA"/>
</dbReference>
<keyword evidence="5" id="KW-0442">Lipid degradation</keyword>
<protein>
    <recommendedName>
        <fullName evidence="3">phospholipase D</fullName>
        <ecNumber evidence="3">3.1.4.4</ecNumber>
    </recommendedName>
</protein>
<gene>
    <name evidence="8" type="ORF">SAMN04488243_1703</name>
</gene>
<dbReference type="GO" id="GO:0004630">
    <property type="term" value="F:phospholipase D activity"/>
    <property type="evidence" value="ECO:0007669"/>
    <property type="project" value="UniProtKB-EC"/>
</dbReference>
<comment type="catalytic activity">
    <reaction evidence="1">
        <text>a 1,2-diacyl-sn-glycero-3-phosphocholine + H2O = a 1,2-diacyl-sn-glycero-3-phosphate + choline + H(+)</text>
        <dbReference type="Rhea" id="RHEA:14445"/>
        <dbReference type="ChEBI" id="CHEBI:15354"/>
        <dbReference type="ChEBI" id="CHEBI:15377"/>
        <dbReference type="ChEBI" id="CHEBI:15378"/>
        <dbReference type="ChEBI" id="CHEBI:57643"/>
        <dbReference type="ChEBI" id="CHEBI:58608"/>
        <dbReference type="EC" id="3.1.4.4"/>
    </reaction>
</comment>
<dbReference type="PANTHER" id="PTHR43856">
    <property type="entry name" value="CARDIOLIPIN HYDROLASE"/>
    <property type="match status" value="1"/>
</dbReference>
<reference evidence="9" key="1">
    <citation type="submission" date="2016-10" db="EMBL/GenBank/DDBJ databases">
        <authorList>
            <person name="Varghese N."/>
            <person name="Submissions S."/>
        </authorList>
    </citation>
    <scope>NUCLEOTIDE SEQUENCE [LARGE SCALE GENOMIC DNA]</scope>
    <source>
        <strain evidence="9">CGMCC 1.6992</strain>
    </source>
</reference>
<evidence type="ECO:0000259" key="7">
    <source>
        <dbReference type="PROSITE" id="PS50035"/>
    </source>
</evidence>
<name>A0A1G7LLW8_9DEIN</name>
<dbReference type="Gene3D" id="3.30.870.10">
    <property type="entry name" value="Endonuclease Chain A"/>
    <property type="match status" value="2"/>
</dbReference>
<evidence type="ECO:0000256" key="5">
    <source>
        <dbReference type="ARBA" id="ARBA00022963"/>
    </source>
</evidence>
<dbReference type="EC" id="3.1.4.4" evidence="3"/>
<dbReference type="AlphaFoldDB" id="A0A1G7LLW8"/>
<dbReference type="InterPro" id="IPR025202">
    <property type="entry name" value="PLD-like_dom"/>
</dbReference>
<dbReference type="GO" id="GO:0016042">
    <property type="term" value="P:lipid catabolic process"/>
    <property type="evidence" value="ECO:0007669"/>
    <property type="project" value="UniProtKB-KW"/>
</dbReference>
<evidence type="ECO:0000256" key="3">
    <source>
        <dbReference type="ARBA" id="ARBA00012027"/>
    </source>
</evidence>
<dbReference type="SUPFAM" id="SSF56024">
    <property type="entry name" value="Phospholipase D/nuclease"/>
    <property type="match status" value="2"/>
</dbReference>
<evidence type="ECO:0000313" key="9">
    <source>
        <dbReference type="Proteomes" id="UP000199446"/>
    </source>
</evidence>
<dbReference type="SMART" id="SM00155">
    <property type="entry name" value="PLDc"/>
    <property type="match status" value="2"/>
</dbReference>
<dbReference type="PANTHER" id="PTHR43856:SF1">
    <property type="entry name" value="MITOCHONDRIAL CARDIOLIPIN HYDROLASE"/>
    <property type="match status" value="1"/>
</dbReference>
<keyword evidence="6" id="KW-0443">Lipid metabolism</keyword>
<dbReference type="OrthoDB" id="9762009at2"/>
<evidence type="ECO:0000256" key="1">
    <source>
        <dbReference type="ARBA" id="ARBA00000798"/>
    </source>
</evidence>
<evidence type="ECO:0000256" key="6">
    <source>
        <dbReference type="ARBA" id="ARBA00023098"/>
    </source>
</evidence>
<comment type="similarity">
    <text evidence="2">Belongs to the phospholipase D family.</text>
</comment>